<dbReference type="HAMAP" id="MF_00922">
    <property type="entry name" value="OM_assembly_BamD"/>
    <property type="match status" value="1"/>
</dbReference>
<dbReference type="NCBIfam" id="TIGR03302">
    <property type="entry name" value="OM_YfiO"/>
    <property type="match status" value="1"/>
</dbReference>
<keyword evidence="3 6" id="KW-0564">Palmitate</keyword>
<organism evidence="8 9">
    <name type="scientific">Pseudoxanthomonas broegbernensis</name>
    <dbReference type="NCBI Taxonomy" id="83619"/>
    <lineage>
        <taxon>Bacteria</taxon>
        <taxon>Pseudomonadati</taxon>
        <taxon>Pseudomonadota</taxon>
        <taxon>Gammaproteobacteria</taxon>
        <taxon>Lysobacterales</taxon>
        <taxon>Lysobacteraceae</taxon>
        <taxon>Pseudoxanthomonas</taxon>
    </lineage>
</organism>
<sequence length="293" mass="33590">MAHRTRFTVPAPLRLALLLLAVVFLAAGCGRNAKKKDADEGVPVAELYEKAHHKMERGDWNGAEIGFRRLVAQYPYGPHTEQALMETAYAQYKAGRHDEAVSTIDRFIRTYPTHRNIAYFYYLRGMCNSNRDAVFLRRAWSLDPSRRDLSSPQQAYEDFNSVLQRYPNSRYAADARARMVNLRNVFARHEMDTALYYMRRGAWLSAVSRASYILETYPQSDYQYDAIAALAESYKELGEPALSDDAVRVLRLNAPQHPYLSGDWPKYPWVIRRLNPFAGEKSPTGQPNAVISR</sequence>
<dbReference type="SUPFAM" id="SSF48452">
    <property type="entry name" value="TPR-like"/>
    <property type="match status" value="1"/>
</dbReference>
<dbReference type="Gene3D" id="1.25.40.10">
    <property type="entry name" value="Tetratricopeptide repeat domain"/>
    <property type="match status" value="1"/>
</dbReference>
<evidence type="ECO:0000256" key="3">
    <source>
        <dbReference type="ARBA" id="ARBA00023139"/>
    </source>
</evidence>
<dbReference type="InterPro" id="IPR011990">
    <property type="entry name" value="TPR-like_helical_dom_sf"/>
</dbReference>
<comment type="similarity">
    <text evidence="6">Belongs to the BamD family.</text>
</comment>
<comment type="function">
    <text evidence="6">Part of the outer membrane protein assembly complex, which is involved in assembly and insertion of beta-barrel proteins into the outer membrane.</text>
</comment>
<protein>
    <recommendedName>
        <fullName evidence="6">Outer membrane protein assembly factor BamD</fullName>
    </recommendedName>
</protein>
<proteinExistence type="inferred from homology"/>
<reference evidence="8 9" key="1">
    <citation type="submission" date="2017-10" db="EMBL/GenBank/DDBJ databases">
        <title>Whole genome sequencing of Pseudoxanthomonas broegbernensis DSM 12573(T).</title>
        <authorList>
            <person name="Kumar S."/>
            <person name="Bansal K."/>
            <person name="Kaur A."/>
            <person name="Patil P."/>
            <person name="Sharma S."/>
            <person name="Patil P.B."/>
        </authorList>
    </citation>
    <scope>NUCLEOTIDE SEQUENCE [LARGE SCALE GENOMIC DNA]</scope>
    <source>
        <strain evidence="8 9">DSM 12573</strain>
    </source>
</reference>
<evidence type="ECO:0000313" key="9">
    <source>
        <dbReference type="Proteomes" id="UP000462066"/>
    </source>
</evidence>
<evidence type="ECO:0000259" key="7">
    <source>
        <dbReference type="Pfam" id="PF13525"/>
    </source>
</evidence>
<dbReference type="InterPro" id="IPR039565">
    <property type="entry name" value="BamD-like"/>
</dbReference>
<dbReference type="CDD" id="cd15830">
    <property type="entry name" value="BamD"/>
    <property type="match status" value="1"/>
</dbReference>
<dbReference type="Pfam" id="PF13525">
    <property type="entry name" value="YfiO"/>
    <property type="match status" value="1"/>
</dbReference>
<dbReference type="EMBL" id="MWIP01000009">
    <property type="protein sequence ID" value="KAF1686021.1"/>
    <property type="molecule type" value="Genomic_DNA"/>
</dbReference>
<keyword evidence="5 6" id="KW-0449">Lipoprotein</keyword>
<dbReference type="Proteomes" id="UP000462066">
    <property type="component" value="Unassembled WGS sequence"/>
</dbReference>
<evidence type="ECO:0000256" key="2">
    <source>
        <dbReference type="ARBA" id="ARBA00023136"/>
    </source>
</evidence>
<evidence type="ECO:0000256" key="6">
    <source>
        <dbReference type="HAMAP-Rule" id="MF_00922"/>
    </source>
</evidence>
<dbReference type="AlphaFoldDB" id="A0A7V8GLQ7"/>
<keyword evidence="1 6" id="KW-0732">Signal</keyword>
<evidence type="ECO:0000256" key="4">
    <source>
        <dbReference type="ARBA" id="ARBA00023237"/>
    </source>
</evidence>
<evidence type="ECO:0000256" key="1">
    <source>
        <dbReference type="ARBA" id="ARBA00022729"/>
    </source>
</evidence>
<dbReference type="PANTHER" id="PTHR37423">
    <property type="entry name" value="SOLUBLE LYTIC MUREIN TRANSGLYCOSYLASE-RELATED"/>
    <property type="match status" value="1"/>
</dbReference>
<accession>A0A7V8GLQ7</accession>
<dbReference type="GO" id="GO:0043165">
    <property type="term" value="P:Gram-negative-bacterium-type cell outer membrane assembly"/>
    <property type="evidence" value="ECO:0007669"/>
    <property type="project" value="UniProtKB-UniRule"/>
</dbReference>
<dbReference type="PANTHER" id="PTHR37423:SF1">
    <property type="entry name" value="OUTER MEMBRANE PROTEIN ASSEMBLY FACTOR BAMD"/>
    <property type="match status" value="1"/>
</dbReference>
<dbReference type="PROSITE" id="PS51257">
    <property type="entry name" value="PROKAR_LIPOPROTEIN"/>
    <property type="match status" value="1"/>
</dbReference>
<comment type="caution">
    <text evidence="8">The sequence shown here is derived from an EMBL/GenBank/DDBJ whole genome shotgun (WGS) entry which is preliminary data.</text>
</comment>
<keyword evidence="4 6" id="KW-0998">Cell outer membrane</keyword>
<gene>
    <name evidence="6" type="primary">bamD</name>
    <name evidence="8" type="ORF">B1992_09975</name>
</gene>
<feature type="domain" description="Outer membrane lipoprotein BamD-like" evidence="7">
    <location>
        <begin position="43"/>
        <end position="246"/>
    </location>
</feature>
<evidence type="ECO:0000256" key="5">
    <source>
        <dbReference type="ARBA" id="ARBA00023288"/>
    </source>
</evidence>
<comment type="subunit">
    <text evidence="6">Part of the Bam complex.</text>
</comment>
<keyword evidence="2 6" id="KW-0472">Membrane</keyword>
<keyword evidence="9" id="KW-1185">Reference proteome</keyword>
<name>A0A7V8GLQ7_9GAMM</name>
<dbReference type="GO" id="GO:0051205">
    <property type="term" value="P:protein insertion into membrane"/>
    <property type="evidence" value="ECO:0007669"/>
    <property type="project" value="UniProtKB-UniRule"/>
</dbReference>
<dbReference type="InterPro" id="IPR017689">
    <property type="entry name" value="BamD"/>
</dbReference>
<comment type="subcellular location">
    <subcellularLocation>
        <location evidence="6">Cell outer membrane</location>
        <topology evidence="6">Lipid-anchor</topology>
    </subcellularLocation>
</comment>
<evidence type="ECO:0000313" key="8">
    <source>
        <dbReference type="EMBL" id="KAF1686021.1"/>
    </source>
</evidence>
<dbReference type="GO" id="GO:1990063">
    <property type="term" value="C:Bam protein complex"/>
    <property type="evidence" value="ECO:0007669"/>
    <property type="project" value="TreeGrafter"/>
</dbReference>
<dbReference type="RefSeq" id="WP_162311343.1">
    <property type="nucleotide sequence ID" value="NZ_JACHGU010000001.1"/>
</dbReference>